<dbReference type="PROSITE" id="PS50042">
    <property type="entry name" value="CNMP_BINDING_3"/>
    <property type="match status" value="1"/>
</dbReference>
<keyword evidence="6" id="KW-0472">Membrane</keyword>
<evidence type="ECO:0000313" key="11">
    <source>
        <dbReference type="Proteomes" id="UP000003835"/>
    </source>
</evidence>
<dbReference type="InterPro" id="IPR050866">
    <property type="entry name" value="CNG_cation_channel"/>
</dbReference>
<dbReference type="InterPro" id="IPR000595">
    <property type="entry name" value="cNMP-bd_dom"/>
</dbReference>
<dbReference type="CDD" id="cd00038">
    <property type="entry name" value="CAP_ED"/>
    <property type="match status" value="1"/>
</dbReference>
<dbReference type="RefSeq" id="WP_006098974.1">
    <property type="nucleotide sequence ID" value="NZ_DS989843.1"/>
</dbReference>
<dbReference type="EMBL" id="DS989843">
    <property type="protein sequence ID" value="EDX77713.1"/>
    <property type="molecule type" value="Genomic_DNA"/>
</dbReference>
<evidence type="ECO:0000256" key="5">
    <source>
        <dbReference type="ARBA" id="ARBA00023065"/>
    </source>
</evidence>
<evidence type="ECO:0000256" key="2">
    <source>
        <dbReference type="ARBA" id="ARBA00022448"/>
    </source>
</evidence>
<keyword evidence="5" id="KW-0406">Ion transport</keyword>
<evidence type="ECO:0000256" key="4">
    <source>
        <dbReference type="ARBA" id="ARBA00022989"/>
    </source>
</evidence>
<keyword evidence="4" id="KW-1133">Transmembrane helix</keyword>
<dbReference type="Proteomes" id="UP000003835">
    <property type="component" value="Unassembled WGS sequence"/>
</dbReference>
<dbReference type="STRING" id="118168.MC7420_3037"/>
<accession>B4VK36</accession>
<dbReference type="PRINTS" id="PR00103">
    <property type="entry name" value="CAMPKINASE"/>
</dbReference>
<sequence length="160" mass="18018">MLTSVERLLFVRGVPIFQELRDDFLVRVASVMDELSFPSDHTIVTQGEEGRSLYIVVSGSVRVHIGDRDLAYLKQGACFGEMSLFDAEPRSASVTTLETCECLMLTQLQLYDAIDETPGIAINIIRLLSRRIRELNNKLNAYEVKHPASDFSKTSSNFTR</sequence>
<dbReference type="GO" id="GO:0005221">
    <property type="term" value="F:intracellularly cyclic nucleotide-activated monoatomic cation channel activity"/>
    <property type="evidence" value="ECO:0007669"/>
    <property type="project" value="InterPro"/>
</dbReference>
<dbReference type="HOGENOM" id="CLU_075053_16_0_3"/>
<dbReference type="AlphaFoldDB" id="B4VK36"/>
<keyword evidence="2" id="KW-0813">Transport</keyword>
<dbReference type="GO" id="GO:0016020">
    <property type="term" value="C:membrane"/>
    <property type="evidence" value="ECO:0007669"/>
    <property type="project" value="UniProtKB-SubCell"/>
</dbReference>
<dbReference type="SMART" id="SM00100">
    <property type="entry name" value="cNMP"/>
    <property type="match status" value="1"/>
</dbReference>
<evidence type="ECO:0000256" key="1">
    <source>
        <dbReference type="ARBA" id="ARBA00004141"/>
    </source>
</evidence>
<keyword evidence="11" id="KW-1185">Reference proteome</keyword>
<feature type="domain" description="Cyclic nucleotide-binding" evidence="9">
    <location>
        <begin position="16"/>
        <end position="131"/>
    </location>
</feature>
<dbReference type="eggNOG" id="COG0664">
    <property type="taxonomic scope" value="Bacteria"/>
</dbReference>
<dbReference type="PANTHER" id="PTHR45638:SF11">
    <property type="entry name" value="CYCLIC NUCLEOTIDE-GATED CATION CHANNEL SUBUNIT A"/>
    <property type="match status" value="1"/>
</dbReference>
<reference evidence="10 11" key="1">
    <citation type="submission" date="2008-07" db="EMBL/GenBank/DDBJ databases">
        <authorList>
            <person name="Tandeau de Marsac N."/>
            <person name="Ferriera S."/>
            <person name="Johnson J."/>
            <person name="Kravitz S."/>
            <person name="Beeson K."/>
            <person name="Sutton G."/>
            <person name="Rogers Y.-H."/>
            <person name="Friedman R."/>
            <person name="Frazier M."/>
            <person name="Venter J.C."/>
        </authorList>
    </citation>
    <scope>NUCLEOTIDE SEQUENCE [LARGE SCALE GENOMIC DNA]</scope>
    <source>
        <strain evidence="10 11">PCC 7420</strain>
    </source>
</reference>
<dbReference type="PANTHER" id="PTHR45638">
    <property type="entry name" value="CYCLIC NUCLEOTIDE-GATED CATION CHANNEL SUBUNIT A"/>
    <property type="match status" value="1"/>
</dbReference>
<dbReference type="InterPro" id="IPR014710">
    <property type="entry name" value="RmlC-like_jellyroll"/>
</dbReference>
<comment type="subcellular location">
    <subcellularLocation>
        <location evidence="1">Membrane</location>
        <topology evidence="1">Multi-pass membrane protein</topology>
    </subcellularLocation>
</comment>
<keyword evidence="3" id="KW-0812">Transmembrane</keyword>
<dbReference type="PROSITE" id="PS00888">
    <property type="entry name" value="CNMP_BINDING_1"/>
    <property type="match status" value="1"/>
</dbReference>
<evidence type="ECO:0000313" key="10">
    <source>
        <dbReference type="EMBL" id="EDX77713.1"/>
    </source>
</evidence>
<protein>
    <submittedName>
        <fullName evidence="10">Cyclic nucleotide-binding domain protein</fullName>
    </submittedName>
</protein>
<dbReference type="Gene3D" id="2.60.120.10">
    <property type="entry name" value="Jelly Rolls"/>
    <property type="match status" value="1"/>
</dbReference>
<evidence type="ECO:0000256" key="6">
    <source>
        <dbReference type="ARBA" id="ARBA00023136"/>
    </source>
</evidence>
<evidence type="ECO:0000259" key="9">
    <source>
        <dbReference type="PROSITE" id="PS50042"/>
    </source>
</evidence>
<dbReference type="PROSITE" id="PS00889">
    <property type="entry name" value="CNMP_BINDING_2"/>
    <property type="match status" value="1"/>
</dbReference>
<gene>
    <name evidence="10" type="ORF">MC7420_3037</name>
</gene>
<dbReference type="SUPFAM" id="SSF51206">
    <property type="entry name" value="cAMP-binding domain-like"/>
    <property type="match status" value="1"/>
</dbReference>
<evidence type="ECO:0000256" key="8">
    <source>
        <dbReference type="ARBA" id="ARBA00023303"/>
    </source>
</evidence>
<keyword evidence="7" id="KW-1071">Ligand-gated ion channel</keyword>
<dbReference type="InterPro" id="IPR018488">
    <property type="entry name" value="cNMP-bd_CS"/>
</dbReference>
<keyword evidence="8" id="KW-0407">Ion channel</keyword>
<evidence type="ECO:0000256" key="3">
    <source>
        <dbReference type="ARBA" id="ARBA00022692"/>
    </source>
</evidence>
<dbReference type="GO" id="GO:0044877">
    <property type="term" value="F:protein-containing complex binding"/>
    <property type="evidence" value="ECO:0007669"/>
    <property type="project" value="TreeGrafter"/>
</dbReference>
<evidence type="ECO:0000256" key="7">
    <source>
        <dbReference type="ARBA" id="ARBA00023286"/>
    </source>
</evidence>
<dbReference type="Pfam" id="PF00027">
    <property type="entry name" value="cNMP_binding"/>
    <property type="match status" value="1"/>
</dbReference>
<name>B4VK36_9CYAN</name>
<dbReference type="OrthoDB" id="453310at2"/>
<proteinExistence type="predicted"/>
<dbReference type="InterPro" id="IPR018490">
    <property type="entry name" value="cNMP-bd_dom_sf"/>
</dbReference>
<organism evidence="10 11">
    <name type="scientific">Coleofasciculus chthonoplastes PCC 7420</name>
    <dbReference type="NCBI Taxonomy" id="118168"/>
    <lineage>
        <taxon>Bacteria</taxon>
        <taxon>Bacillati</taxon>
        <taxon>Cyanobacteriota</taxon>
        <taxon>Cyanophyceae</taxon>
        <taxon>Coleofasciculales</taxon>
        <taxon>Coleofasciculaceae</taxon>
        <taxon>Coleofasciculus</taxon>
    </lineage>
</organism>